<name>A0ACC0LQE0_RHOML</name>
<sequence>MILELQQRIEVLEKENNIMKVKIEDRDKKIQERDLLIVELPQNVESFQNELSGYRKQSVDYTDIEKETCSFHFEVEKLKEDVIKNQVEIGGLYVEKGMAEEKFEEVTEELHDMEAHYVSQHYKDQKIIEELEKQKTNLHGQKQSKNVHYHESPIHDKKATEEKIDQTIKYTISSIQAEP</sequence>
<proteinExistence type="predicted"/>
<accession>A0ACC0LQE0</accession>
<evidence type="ECO:0000313" key="1">
    <source>
        <dbReference type="EMBL" id="KAI8530532.1"/>
    </source>
</evidence>
<keyword evidence="2" id="KW-1185">Reference proteome</keyword>
<comment type="caution">
    <text evidence="1">The sequence shown here is derived from an EMBL/GenBank/DDBJ whole genome shotgun (WGS) entry which is preliminary data.</text>
</comment>
<organism evidence="1 2">
    <name type="scientific">Rhododendron molle</name>
    <name type="common">Chinese azalea</name>
    <name type="synonym">Azalea mollis</name>
    <dbReference type="NCBI Taxonomy" id="49168"/>
    <lineage>
        <taxon>Eukaryota</taxon>
        <taxon>Viridiplantae</taxon>
        <taxon>Streptophyta</taxon>
        <taxon>Embryophyta</taxon>
        <taxon>Tracheophyta</taxon>
        <taxon>Spermatophyta</taxon>
        <taxon>Magnoliopsida</taxon>
        <taxon>eudicotyledons</taxon>
        <taxon>Gunneridae</taxon>
        <taxon>Pentapetalae</taxon>
        <taxon>asterids</taxon>
        <taxon>Ericales</taxon>
        <taxon>Ericaceae</taxon>
        <taxon>Ericoideae</taxon>
        <taxon>Rhodoreae</taxon>
        <taxon>Rhododendron</taxon>
    </lineage>
</organism>
<protein>
    <submittedName>
        <fullName evidence="1">Uncharacterized protein</fullName>
    </submittedName>
</protein>
<gene>
    <name evidence="1" type="ORF">RHMOL_Rhmol11G0066900</name>
</gene>
<dbReference type="Proteomes" id="UP001062846">
    <property type="component" value="Chromosome 11"/>
</dbReference>
<dbReference type="EMBL" id="CM046398">
    <property type="protein sequence ID" value="KAI8530532.1"/>
    <property type="molecule type" value="Genomic_DNA"/>
</dbReference>
<reference evidence="1" key="1">
    <citation type="submission" date="2022-02" db="EMBL/GenBank/DDBJ databases">
        <title>Plant Genome Project.</title>
        <authorList>
            <person name="Zhang R.-G."/>
        </authorList>
    </citation>
    <scope>NUCLEOTIDE SEQUENCE</scope>
    <source>
        <strain evidence="1">AT1</strain>
    </source>
</reference>
<evidence type="ECO:0000313" key="2">
    <source>
        <dbReference type="Proteomes" id="UP001062846"/>
    </source>
</evidence>